<keyword evidence="1" id="KW-0732">Signal</keyword>
<sequence>MEKIYRIIIFILFLYPTILQAQDDNVPTQLSPNINSTNDCRRVAEYAVRGGTPPYTYIWTLEGNVVQIDENLSALDVSILSQAQSGTYTVNVFDSQGLTRPPAFFTFSESSNFILNIEINEDQECNGLTSGSITGEIRNGIAPFNITIFNDLNQIITQQQLIGRNINLNGYASGTYIIEVEDALGCVEVTEIEIEELDQLEFEEGPGLGAFPVTCDDNGSIAFNVRNNEGQISFRIRRTSGQLINNWTVAPNGEIRYDGLPVGDYILEIIDDFRLENCPETLPFSIVDESLLTYSFDPTRITCFGESDGSLRLDIERQFLGFSFPPNEVIVSITNSSGITVISNQPVPVGADSGVGIFDNLPAGNYTISITHGGANYPECIQEFPFEIEGPEEALTASITPGKVTCFGENNGTATMEITGGYGFYTYLWNDGATSRNRTNLSPGNYQVTVTDAGGCEVNLNVEIEGPPAPITADIVELNGLTCVGSNDGRAQISNIAGGYGDYTITWNINNQNTEIATDLPAGMVSVTVTDSGGCSETFYVNISVPPAPVVTVSEEMVSCFGGDDGNARIQISGTDTYTVTLAGQTLIGDEVYFTNLEAGSYTATIQYGTNCNITVPVVIETPPRIIINTSNSVINNISCFGENDGSISGITASGGTGILEVQWQKFDSNDFVDISGETSFDISDLEPGAYKIIVTDENGCFEESTFNIIEPAVLEVTSPIVTDVTCFGISNGSVSFVISGGSAPYSYSLNGGAFTTTSNGNIIINNLPANTGNEIEIRDASGCEVQSLTFDINSLPPILIEEIAINQETCFNISDGSIEISVSGGSENLRVEWYRAGDFSTILSTNETLPGVGSGQYTVRVLDNLHNFCFAQQTFTVNPVQEINLALSGSPVNILCFGEETGAINITASGGTGSLTYLWQGPNGFTSDQQNISGIPAGSYRVRVTDENGCSKEIVDVLISQPLSGIEVNVISKTSPTCFDAENGEIQVQVFGGNPAYNISWEKENLSGVFENFPGTGLSLTGISAGRYRISVQDNNGCNVQEIIELTAPDEISISLLALSNVTCFGRNDGFINIEVTGGTAPYFYQWDHGFINKNPTNLSAGTYGVTVTDARGCVARLDDLIISQPDPIAINLIENLAPTCDFEDGRIEVEFEGGDASFGNQWYRLPENTLIAENTEVVDNLRPGAYRIDYGNSATCQISRIIVVAGPLAKLDLIVSAQNPTCDNSNGIIAISAIGGTPGYSYFVELNGQFEELTTNIISNLDQGEYQIKVIDSSGCEVTKTVTISNPNPPIFDVGKIQDVSCFEGNDGAIDFDFAGNISEINYQWYKRELSGTNSPIDVSDLDNLFAGTYFVRFIYDNGCTLDSDDIVIEEPEEIIITSSVVQLICPDDLGSFALTISGGSAGKTISITSSNGYSNSLTDYITGTLNFDNLAPGIYNWKVEDVGCGESDGSFEIREITRPDFEFTKTDVTCFGENNGSFSIINQTVESGRTYSVFVNGANRGIQTNFNNLPNGIYAVQLVDNFGCESIPQIIEINQPARPLEIVNLMMADASCFEGEDGSVSFEITGGTAPYSYTLTSPNGFNVNASNISANEINTYNNLPAGNFVLEVLDANGNCQTISNFNIQEPAELILNVQTGTIACPDETTFIALSLTGGTNPYTYTWEYLDAGSNNWILLPETSNRIEDIPAGTYRYTATDANQCEVYSEEIEIENAAPIILDFDVDDILCFGGSTTVSLSAARPNSTNFTFFVNGNQIFGNSFVAIAGDYQVYAIDNVFGCISDEIVISVNQPASPLEIDIYESKNLSCFESSDGAISLAIKGGTAPYTISFEGATFTANEGEVVSFNNLLANINYSFLVEDDNGCILNIPPTILSQPFPLVVNSTFTPIQCFDGEGAISVQATGGRAPYTITWTYSEDGINEVELTQFNDQFNVSGLKAGSYTYNVTDAGGCPAISETIVLDQPSMVMLEAEALPVSCYQGNDGSVTFTPSGGPNSNYQIYFNGLLVNGNTVSGLSAGTYTAFAMNGSCISETITVVVDQPTEALQVSLTYPNQVLCFDDVSDLVLNVRGGNGDYQLNINGETIAIDTNGNLTVENLAPGIYELEVTDAKGCIWNEVITIQNVAELEIVENSLENVSCHDGSDGSISVNALGGTPDYTFTWLNANNQIIGNSNSINGLSPGFYTMIVRDENNCEVSREFEILNTTPVDINLENVVHVSCNGSQNGSFTVSAQGGSADYTLFVNNVSYPSLTATGLAAGNYTAFVEDSNGCRSPEIEVEITQPDLLVLDLTTTDISCFGINDGTASLNITGGTAPYTVRWSDGNTTLDRTNLIAGNYEVVVIDANGCLQRENIIINQATPINATGSILPVSCFGGNDGEITLNISGGSGNYDIVWKNVQSNQIIGNGISISGLSAGEYIAEITDDKGCEISRQFIINQPFEGLSSTSFISNIRCAGETNGRIDLIVSGGTAPYSYQWSSGENTRSISNKTGGTYEVEITDAKGCVLIESFEIEEPLPITITLEDLGNVTCKFGSDGFIQLNISGGTGNYRVQWSNGQVGERIENLTAGIYSVFVFDDNTCFASETFFVSEPTDELSAVAESSTELCSPDDVIEVFLNVNGGTAPYTYLWSNGATTQNLSDIQSGFYSVLVTDVNGCTVETDIQVDDAAPSLQLSLEGTTAICASGGLAEVTANVTGGTAPYTYSWSTGSTNPTLSSVVEGIYTLTVTDAAGCSIVEEIEIFPPLNLAVNLENIQGVSCFGNNDGMIEIAVSGGLAPFEITWSNGLRNQLRATNLAAGNYTVTISDASGCNTTATYNIREPEILTFQENVENVSCAGAEDGSITLNVQGGTAPYNYTWSNGFNGRSPRNLSPGMYSVIITDRNGCTTRGSFGISEPLPLAIQSDHSEELLCHGDATGFINLNISGGIQPYRIVWNDAPEIESLNRSNLPAGSYKVMVIDDNGCTIERDFEINEPDQLVVRLLTGFDVNCEDKILTGKAWLEIEGGSGQYEITWNNGSRNTMETDFFDDGEISVIVSDINSCAVEVAELVEMPLVFSESDFNYTIISVGVEGEILVNDPVRFNDRTLGNVIAWEWNFGDGNSSTEQNPIHTYTSTGNYKVTLRTFDIYGCISEKSIDITVAASYKIMIPNAFSPNGDGINDTFFPKMRGIEEFEFYVFNKWGELIYSNEENQNEGWDGTLRGRKSPNGNYVYKIVFVAEDGEKGSQTGVFTLIN</sequence>
<dbReference type="SMART" id="SM00089">
    <property type="entry name" value="PKD"/>
    <property type="match status" value="2"/>
</dbReference>
<keyword evidence="4" id="KW-1185">Reference proteome</keyword>
<dbReference type="InterPro" id="IPR013783">
    <property type="entry name" value="Ig-like_fold"/>
</dbReference>
<feature type="domain" description="PKD" evidence="2">
    <location>
        <begin position="3073"/>
        <end position="3137"/>
    </location>
</feature>
<dbReference type="InterPro" id="IPR025667">
    <property type="entry name" value="SprB_repeat"/>
</dbReference>
<proteinExistence type="predicted"/>
<dbReference type="Pfam" id="PF13573">
    <property type="entry name" value="SprB"/>
    <property type="match status" value="20"/>
</dbReference>
<evidence type="ECO:0000259" key="2">
    <source>
        <dbReference type="PROSITE" id="PS50093"/>
    </source>
</evidence>
<comment type="caution">
    <text evidence="3">The sequence shown here is derived from an EMBL/GenBank/DDBJ whole genome shotgun (WGS) entry which is preliminary data.</text>
</comment>
<dbReference type="Pfam" id="PF18911">
    <property type="entry name" value="PKD_4"/>
    <property type="match status" value="1"/>
</dbReference>
<dbReference type="CDD" id="cd00146">
    <property type="entry name" value="PKD"/>
    <property type="match status" value="1"/>
</dbReference>
<protein>
    <submittedName>
        <fullName evidence="3">Gliding motility-associated C-terminal domain-containing protein</fullName>
    </submittedName>
</protein>
<dbReference type="Pfam" id="PF13585">
    <property type="entry name" value="CHU_C"/>
    <property type="match status" value="1"/>
</dbReference>
<dbReference type="Gene3D" id="2.60.40.740">
    <property type="match status" value="8"/>
</dbReference>
<dbReference type="InterPro" id="IPR035986">
    <property type="entry name" value="PKD_dom_sf"/>
</dbReference>
<dbReference type="SUPFAM" id="SSF49299">
    <property type="entry name" value="PKD domain"/>
    <property type="match status" value="1"/>
</dbReference>
<name>A0ABS9UK53_9BACT</name>
<reference evidence="3" key="1">
    <citation type="submission" date="2022-03" db="EMBL/GenBank/DDBJ databases">
        <title>De novo assembled genomes of Belliella spp. (Cyclobacteriaceae) strains.</title>
        <authorList>
            <person name="Szabo A."/>
            <person name="Korponai K."/>
            <person name="Felfoldi T."/>
        </authorList>
    </citation>
    <scope>NUCLEOTIDE SEQUENCE</scope>
    <source>
        <strain evidence="3">DSM 107340</strain>
    </source>
</reference>
<dbReference type="NCBIfam" id="TIGR04131">
    <property type="entry name" value="Bac_Flav_CTERM"/>
    <property type="match status" value="1"/>
</dbReference>
<dbReference type="InterPro" id="IPR026341">
    <property type="entry name" value="T9SS_type_B"/>
</dbReference>
<organism evidence="3 4">
    <name type="scientific">Belliella calami</name>
    <dbReference type="NCBI Taxonomy" id="2923436"/>
    <lineage>
        <taxon>Bacteria</taxon>
        <taxon>Pseudomonadati</taxon>
        <taxon>Bacteroidota</taxon>
        <taxon>Cytophagia</taxon>
        <taxon>Cytophagales</taxon>
        <taxon>Cyclobacteriaceae</taxon>
        <taxon>Belliella</taxon>
    </lineage>
</organism>
<dbReference type="EMBL" id="JAKZGS010000002">
    <property type="protein sequence ID" value="MCH7397007.1"/>
    <property type="molecule type" value="Genomic_DNA"/>
</dbReference>
<evidence type="ECO:0000313" key="4">
    <source>
        <dbReference type="Proteomes" id="UP001165488"/>
    </source>
</evidence>
<feature type="chain" id="PRO_5046702048" evidence="1">
    <location>
        <begin position="22"/>
        <end position="3231"/>
    </location>
</feature>
<dbReference type="PROSITE" id="PS50093">
    <property type="entry name" value="PKD"/>
    <property type="match status" value="1"/>
</dbReference>
<dbReference type="InterPro" id="IPR000601">
    <property type="entry name" value="PKD_dom"/>
</dbReference>
<dbReference type="Proteomes" id="UP001165488">
    <property type="component" value="Unassembled WGS sequence"/>
</dbReference>
<gene>
    <name evidence="3" type="ORF">MM236_03365</name>
</gene>
<evidence type="ECO:0000313" key="3">
    <source>
        <dbReference type="EMBL" id="MCH7397007.1"/>
    </source>
</evidence>
<dbReference type="Gene3D" id="2.60.40.10">
    <property type="entry name" value="Immunoglobulins"/>
    <property type="match status" value="3"/>
</dbReference>
<accession>A0ABS9UK53</accession>
<dbReference type="RefSeq" id="WP_241273518.1">
    <property type="nucleotide sequence ID" value="NZ_JAKZGS010000002.1"/>
</dbReference>
<dbReference type="InterPro" id="IPR022409">
    <property type="entry name" value="PKD/Chitinase_dom"/>
</dbReference>
<evidence type="ECO:0000256" key="1">
    <source>
        <dbReference type="SAM" id="SignalP"/>
    </source>
</evidence>
<feature type="signal peptide" evidence="1">
    <location>
        <begin position="1"/>
        <end position="21"/>
    </location>
</feature>